<comment type="caution">
    <text evidence="3">The sequence shown here is derived from an EMBL/GenBank/DDBJ whole genome shotgun (WGS) entry which is preliminary data.</text>
</comment>
<feature type="domain" description="Lysozyme inhibitor LprI-like N-terminal" evidence="2">
    <location>
        <begin position="49"/>
        <end position="139"/>
    </location>
</feature>
<dbReference type="Gene3D" id="1.20.1270.180">
    <property type="match status" value="1"/>
</dbReference>
<feature type="signal peptide" evidence="1">
    <location>
        <begin position="1"/>
        <end position="27"/>
    </location>
</feature>
<keyword evidence="1" id="KW-0732">Signal</keyword>
<evidence type="ECO:0000256" key="1">
    <source>
        <dbReference type="SAM" id="SignalP"/>
    </source>
</evidence>
<evidence type="ECO:0000259" key="2">
    <source>
        <dbReference type="Pfam" id="PF07007"/>
    </source>
</evidence>
<reference evidence="3" key="1">
    <citation type="submission" date="2024-02" db="EMBL/GenBank/DDBJ databases">
        <authorList>
            <consortium name="Clinical and Environmental Microbiology Branch: Whole genome sequencing antimicrobial resistance pathogens in the healthcare setting"/>
        </authorList>
    </citation>
    <scope>NUCLEOTIDE SEQUENCE</scope>
    <source>
        <strain evidence="3">2020GO-00142</strain>
    </source>
</reference>
<accession>A0AAI9I334</accession>
<feature type="chain" id="PRO_5042546087" evidence="1">
    <location>
        <begin position="28"/>
        <end position="142"/>
    </location>
</feature>
<dbReference type="Pfam" id="PF07007">
    <property type="entry name" value="LprI"/>
    <property type="match status" value="1"/>
</dbReference>
<proteinExistence type="predicted"/>
<sequence length="142" mass="15618">MNINNMKKTMPIIFTTLLLSYSSMLFAANGNIANSLAQCYQEIGDNPRTQIADCLKVKLVVAEKNMNESLLKARESLAAVDSSATKPALESLATSQKDFIVYRNSECQRQSDTLLGGSGAGDIYLACQIEQTEMRTKTLQEK</sequence>
<protein>
    <submittedName>
        <fullName evidence="3">DUF1311 domain-containing protein</fullName>
    </submittedName>
</protein>
<organism evidence="3">
    <name type="scientific">Providencia stuartii</name>
    <dbReference type="NCBI Taxonomy" id="588"/>
    <lineage>
        <taxon>Bacteria</taxon>
        <taxon>Pseudomonadati</taxon>
        <taxon>Pseudomonadota</taxon>
        <taxon>Gammaproteobacteria</taxon>
        <taxon>Enterobacterales</taxon>
        <taxon>Morganellaceae</taxon>
        <taxon>Providencia</taxon>
    </lineage>
</organism>
<name>A0AAI9I334_PROST</name>
<dbReference type="InterPro" id="IPR009739">
    <property type="entry name" value="LprI-like_N"/>
</dbReference>
<dbReference type="EMBL" id="AAZDVE040000039">
    <property type="protein sequence ID" value="EMP9434538.1"/>
    <property type="molecule type" value="Genomic_DNA"/>
</dbReference>
<dbReference type="AlphaFoldDB" id="A0AAI9I334"/>
<evidence type="ECO:0000313" key="3">
    <source>
        <dbReference type="EMBL" id="EMP9434538.1"/>
    </source>
</evidence>
<gene>
    <name evidence="3" type="ORF">JRA39_003656</name>
</gene>
<dbReference type="NCBIfam" id="NF041434">
    <property type="entry name" value="UmoC"/>
    <property type="match status" value="1"/>
</dbReference>